<keyword evidence="2" id="KW-1185">Reference proteome</keyword>
<organism evidence="1 2">
    <name type="scientific">Flavobacterium lacisediminis</name>
    <dbReference type="NCBI Taxonomy" id="2989705"/>
    <lineage>
        <taxon>Bacteria</taxon>
        <taxon>Pseudomonadati</taxon>
        <taxon>Bacteroidota</taxon>
        <taxon>Flavobacteriia</taxon>
        <taxon>Flavobacteriales</taxon>
        <taxon>Flavobacteriaceae</taxon>
        <taxon>Flavobacterium</taxon>
    </lineage>
</organism>
<name>A0ABT3EJ20_9FLAO</name>
<sequence>MTQQILFLIVVLIGAYYARKYGNKAKRDIEKYNQNKEQDNIKKNDSSDF</sequence>
<accession>A0ABT3EJ20</accession>
<dbReference type="Proteomes" id="UP001165677">
    <property type="component" value="Unassembled WGS sequence"/>
</dbReference>
<comment type="caution">
    <text evidence="1">The sequence shown here is derived from an EMBL/GenBank/DDBJ whole genome shotgun (WGS) entry which is preliminary data.</text>
</comment>
<gene>
    <name evidence="1" type="ORF">OJ995_10025</name>
</gene>
<reference evidence="1" key="1">
    <citation type="submission" date="2022-10" db="EMBL/GenBank/DDBJ databases">
        <title>Flavobacterium sp. nov., a bacterium isolated from lake sediment.</title>
        <authorList>
            <person name="Qu J.-H."/>
        </authorList>
    </citation>
    <scope>NUCLEOTIDE SEQUENCE</scope>
    <source>
        <strain evidence="1">TH16-21</strain>
    </source>
</reference>
<dbReference type="EMBL" id="JAPCIO010000006">
    <property type="protein sequence ID" value="MCW1148557.1"/>
    <property type="molecule type" value="Genomic_DNA"/>
</dbReference>
<protein>
    <submittedName>
        <fullName evidence="1">Uncharacterized protein</fullName>
    </submittedName>
</protein>
<evidence type="ECO:0000313" key="2">
    <source>
        <dbReference type="Proteomes" id="UP001165677"/>
    </source>
</evidence>
<dbReference type="RefSeq" id="WP_264369285.1">
    <property type="nucleotide sequence ID" value="NZ_JAPCIO010000006.1"/>
</dbReference>
<evidence type="ECO:0000313" key="1">
    <source>
        <dbReference type="EMBL" id="MCW1148557.1"/>
    </source>
</evidence>
<proteinExistence type="predicted"/>